<dbReference type="PANTHER" id="PTHR45969">
    <property type="entry name" value="RING ZINC FINGER PROTEIN-RELATED"/>
    <property type="match status" value="1"/>
</dbReference>
<dbReference type="STRING" id="1590841.A0A2R6PH75"/>
<dbReference type="GO" id="GO:0008270">
    <property type="term" value="F:zinc ion binding"/>
    <property type="evidence" value="ECO:0007669"/>
    <property type="project" value="UniProtKB-KW"/>
</dbReference>
<organism evidence="6 7">
    <name type="scientific">Actinidia chinensis var. chinensis</name>
    <name type="common">Chinese soft-hair kiwi</name>
    <dbReference type="NCBI Taxonomy" id="1590841"/>
    <lineage>
        <taxon>Eukaryota</taxon>
        <taxon>Viridiplantae</taxon>
        <taxon>Streptophyta</taxon>
        <taxon>Embryophyta</taxon>
        <taxon>Tracheophyta</taxon>
        <taxon>Spermatophyta</taxon>
        <taxon>Magnoliopsida</taxon>
        <taxon>eudicotyledons</taxon>
        <taxon>Gunneridae</taxon>
        <taxon>Pentapetalae</taxon>
        <taxon>asterids</taxon>
        <taxon>Ericales</taxon>
        <taxon>Actinidiaceae</taxon>
        <taxon>Actinidia</taxon>
    </lineage>
</organism>
<keyword evidence="1" id="KW-0479">Metal-binding</keyword>
<dbReference type="PANTHER" id="PTHR45969:SF55">
    <property type="entry name" value="OS07G0686300 PROTEIN"/>
    <property type="match status" value="1"/>
</dbReference>
<feature type="domain" description="RING-type" evidence="5">
    <location>
        <begin position="68"/>
        <end position="111"/>
    </location>
</feature>
<dbReference type="Gene3D" id="3.30.40.10">
    <property type="entry name" value="Zinc/RING finger domain, C3HC4 (zinc finger)"/>
    <property type="match status" value="1"/>
</dbReference>
<reference evidence="7" key="2">
    <citation type="journal article" date="2018" name="BMC Genomics">
        <title>A manually annotated Actinidia chinensis var. chinensis (kiwifruit) genome highlights the challenges associated with draft genomes and gene prediction in plants.</title>
        <authorList>
            <person name="Pilkington S.M."/>
            <person name="Crowhurst R."/>
            <person name="Hilario E."/>
            <person name="Nardozza S."/>
            <person name="Fraser L."/>
            <person name="Peng Y."/>
            <person name="Gunaseelan K."/>
            <person name="Simpson R."/>
            <person name="Tahir J."/>
            <person name="Deroles S.C."/>
            <person name="Templeton K."/>
            <person name="Luo Z."/>
            <person name="Davy M."/>
            <person name="Cheng C."/>
            <person name="McNeilage M."/>
            <person name="Scaglione D."/>
            <person name="Liu Y."/>
            <person name="Zhang Q."/>
            <person name="Datson P."/>
            <person name="De Silva N."/>
            <person name="Gardiner S.E."/>
            <person name="Bassett H."/>
            <person name="Chagne D."/>
            <person name="McCallum J."/>
            <person name="Dzierzon H."/>
            <person name="Deng C."/>
            <person name="Wang Y.Y."/>
            <person name="Barron L."/>
            <person name="Manako K."/>
            <person name="Bowen J."/>
            <person name="Foster T.M."/>
            <person name="Erridge Z.A."/>
            <person name="Tiffin H."/>
            <person name="Waite C.N."/>
            <person name="Davies K.M."/>
            <person name="Grierson E.P."/>
            <person name="Laing W.A."/>
            <person name="Kirk R."/>
            <person name="Chen X."/>
            <person name="Wood M."/>
            <person name="Montefiori M."/>
            <person name="Brummell D.A."/>
            <person name="Schwinn K.E."/>
            <person name="Catanach A."/>
            <person name="Fullerton C."/>
            <person name="Li D."/>
            <person name="Meiyalaghan S."/>
            <person name="Nieuwenhuizen N."/>
            <person name="Read N."/>
            <person name="Prakash R."/>
            <person name="Hunter D."/>
            <person name="Zhang H."/>
            <person name="McKenzie M."/>
            <person name="Knabel M."/>
            <person name="Harris A."/>
            <person name="Allan A.C."/>
            <person name="Gleave A."/>
            <person name="Chen A."/>
            <person name="Janssen B.J."/>
            <person name="Plunkett B."/>
            <person name="Ampomah-Dwamena C."/>
            <person name="Voogd C."/>
            <person name="Leif D."/>
            <person name="Lafferty D."/>
            <person name="Souleyre E.J.F."/>
            <person name="Varkonyi-Gasic E."/>
            <person name="Gambi F."/>
            <person name="Hanley J."/>
            <person name="Yao J.L."/>
            <person name="Cheung J."/>
            <person name="David K.M."/>
            <person name="Warren B."/>
            <person name="Marsh K."/>
            <person name="Snowden K.C."/>
            <person name="Lin-Wang K."/>
            <person name="Brian L."/>
            <person name="Martinez-Sanchez M."/>
            <person name="Wang M."/>
            <person name="Ileperuma N."/>
            <person name="Macnee N."/>
            <person name="Campin R."/>
            <person name="McAtee P."/>
            <person name="Drummond R.S.M."/>
            <person name="Espley R.V."/>
            <person name="Ireland H.S."/>
            <person name="Wu R."/>
            <person name="Atkinson R.G."/>
            <person name="Karunairetnam S."/>
            <person name="Bulley S."/>
            <person name="Chunkath S."/>
            <person name="Hanley Z."/>
            <person name="Storey R."/>
            <person name="Thrimawithana A.H."/>
            <person name="Thomson S."/>
            <person name="David C."/>
            <person name="Testolin R."/>
            <person name="Huang H."/>
            <person name="Hellens R.P."/>
            <person name="Schaffer R.J."/>
        </authorList>
    </citation>
    <scope>NUCLEOTIDE SEQUENCE [LARGE SCALE GENOMIC DNA]</scope>
    <source>
        <strain evidence="7">cv. Red5</strain>
    </source>
</reference>
<evidence type="ECO:0000256" key="3">
    <source>
        <dbReference type="ARBA" id="ARBA00022833"/>
    </source>
</evidence>
<dbReference type="SUPFAM" id="SSF57850">
    <property type="entry name" value="RING/U-box"/>
    <property type="match status" value="1"/>
</dbReference>
<dbReference type="OMA" id="SCKQGAG"/>
<dbReference type="InParanoid" id="A0A2R6PH75"/>
<evidence type="ECO:0000256" key="4">
    <source>
        <dbReference type="PROSITE-ProRule" id="PRU00175"/>
    </source>
</evidence>
<dbReference type="SMART" id="SM00184">
    <property type="entry name" value="RING"/>
    <property type="match status" value="1"/>
</dbReference>
<evidence type="ECO:0000313" key="7">
    <source>
        <dbReference type="Proteomes" id="UP000241394"/>
    </source>
</evidence>
<dbReference type="InterPro" id="IPR013083">
    <property type="entry name" value="Znf_RING/FYVE/PHD"/>
</dbReference>
<protein>
    <submittedName>
        <fullName evidence="6">E3 ubiquitin-protein like</fullName>
    </submittedName>
</protein>
<evidence type="ECO:0000256" key="1">
    <source>
        <dbReference type="ARBA" id="ARBA00022723"/>
    </source>
</evidence>
<keyword evidence="2 4" id="KW-0863">Zinc-finger</keyword>
<proteinExistence type="predicted"/>
<keyword evidence="7" id="KW-1185">Reference proteome</keyword>
<dbReference type="Gramene" id="PSR91228">
    <property type="protein sequence ID" value="PSR91228"/>
    <property type="gene ID" value="CEY00_Acc28570"/>
</dbReference>
<sequence>MSSLLVLFRSTFQNPLPKLNAFDLAVSYISMAWNFLFHPTQFHNPTENNSKELGIRRYECKVGLVEECSVCLCKIDDGDEIIVVPRCDHLFHRVCLDRWAGCKHETCPLCRGSLAPRKWAAEIGDGHGEVLLFKFCSFRSSRRNKWWLR</sequence>
<dbReference type="GO" id="GO:0016567">
    <property type="term" value="P:protein ubiquitination"/>
    <property type="evidence" value="ECO:0007669"/>
    <property type="project" value="TreeGrafter"/>
</dbReference>
<keyword evidence="3" id="KW-0862">Zinc</keyword>
<dbReference type="GO" id="GO:0061630">
    <property type="term" value="F:ubiquitin protein ligase activity"/>
    <property type="evidence" value="ECO:0007669"/>
    <property type="project" value="TreeGrafter"/>
</dbReference>
<dbReference type="AlphaFoldDB" id="A0A2R6PH75"/>
<reference evidence="6 7" key="1">
    <citation type="submission" date="2017-07" db="EMBL/GenBank/DDBJ databases">
        <title>An improved, manually edited Actinidia chinensis var. chinensis (kiwifruit) genome highlights the challenges associated with draft genomes and gene prediction in plants.</title>
        <authorList>
            <person name="Pilkington S."/>
            <person name="Crowhurst R."/>
            <person name="Hilario E."/>
            <person name="Nardozza S."/>
            <person name="Fraser L."/>
            <person name="Peng Y."/>
            <person name="Gunaseelan K."/>
            <person name="Simpson R."/>
            <person name="Tahir J."/>
            <person name="Deroles S."/>
            <person name="Templeton K."/>
            <person name="Luo Z."/>
            <person name="Davy M."/>
            <person name="Cheng C."/>
            <person name="Mcneilage M."/>
            <person name="Scaglione D."/>
            <person name="Liu Y."/>
            <person name="Zhang Q."/>
            <person name="Datson P."/>
            <person name="De Silva N."/>
            <person name="Gardiner S."/>
            <person name="Bassett H."/>
            <person name="Chagne D."/>
            <person name="Mccallum J."/>
            <person name="Dzierzon H."/>
            <person name="Deng C."/>
            <person name="Wang Y.-Y."/>
            <person name="Barron N."/>
            <person name="Manako K."/>
            <person name="Bowen J."/>
            <person name="Foster T."/>
            <person name="Erridge Z."/>
            <person name="Tiffin H."/>
            <person name="Waite C."/>
            <person name="Davies K."/>
            <person name="Grierson E."/>
            <person name="Laing W."/>
            <person name="Kirk R."/>
            <person name="Chen X."/>
            <person name="Wood M."/>
            <person name="Montefiori M."/>
            <person name="Brummell D."/>
            <person name="Schwinn K."/>
            <person name="Catanach A."/>
            <person name="Fullerton C."/>
            <person name="Li D."/>
            <person name="Meiyalaghan S."/>
            <person name="Nieuwenhuizen N."/>
            <person name="Read N."/>
            <person name="Prakash R."/>
            <person name="Hunter D."/>
            <person name="Zhang H."/>
            <person name="Mckenzie M."/>
            <person name="Knabel M."/>
            <person name="Harris A."/>
            <person name="Allan A."/>
            <person name="Chen A."/>
            <person name="Janssen B."/>
            <person name="Plunkett B."/>
            <person name="Dwamena C."/>
            <person name="Voogd C."/>
            <person name="Leif D."/>
            <person name="Lafferty D."/>
            <person name="Souleyre E."/>
            <person name="Varkonyi-Gasic E."/>
            <person name="Gambi F."/>
            <person name="Hanley J."/>
            <person name="Yao J.-L."/>
            <person name="Cheung J."/>
            <person name="David K."/>
            <person name="Warren B."/>
            <person name="Marsh K."/>
            <person name="Snowden K."/>
            <person name="Lin-Wang K."/>
            <person name="Brian L."/>
            <person name="Martinez-Sanchez M."/>
            <person name="Wang M."/>
            <person name="Ileperuma N."/>
            <person name="Macnee N."/>
            <person name="Campin R."/>
            <person name="Mcatee P."/>
            <person name="Drummond R."/>
            <person name="Espley R."/>
            <person name="Ireland H."/>
            <person name="Wu R."/>
            <person name="Atkinson R."/>
            <person name="Karunairetnam S."/>
            <person name="Bulley S."/>
            <person name="Chunkath S."/>
            <person name="Hanley Z."/>
            <person name="Storey R."/>
            <person name="Thrimawithana A."/>
            <person name="Thomson S."/>
            <person name="David C."/>
            <person name="Testolin R."/>
        </authorList>
    </citation>
    <scope>NUCLEOTIDE SEQUENCE [LARGE SCALE GENOMIC DNA]</scope>
    <source>
        <strain evidence="7">cv. Red5</strain>
        <tissue evidence="6">Young leaf</tissue>
    </source>
</reference>
<evidence type="ECO:0000259" key="5">
    <source>
        <dbReference type="PROSITE" id="PS50089"/>
    </source>
</evidence>
<dbReference type="Proteomes" id="UP000241394">
    <property type="component" value="Chromosome LG25"/>
</dbReference>
<dbReference type="OrthoDB" id="9984778at2759"/>
<dbReference type="PROSITE" id="PS50089">
    <property type="entry name" value="ZF_RING_2"/>
    <property type="match status" value="1"/>
</dbReference>
<accession>A0A2R6PH75</accession>
<dbReference type="Pfam" id="PF13639">
    <property type="entry name" value="zf-RING_2"/>
    <property type="match status" value="1"/>
</dbReference>
<name>A0A2R6PH75_ACTCC</name>
<evidence type="ECO:0000256" key="2">
    <source>
        <dbReference type="ARBA" id="ARBA00022771"/>
    </source>
</evidence>
<gene>
    <name evidence="6" type="ORF">CEY00_Acc28570</name>
</gene>
<comment type="caution">
    <text evidence="6">The sequence shown here is derived from an EMBL/GenBank/DDBJ whole genome shotgun (WGS) entry which is preliminary data.</text>
</comment>
<evidence type="ECO:0000313" key="6">
    <source>
        <dbReference type="EMBL" id="PSR91228.1"/>
    </source>
</evidence>
<dbReference type="EMBL" id="NKQK01000025">
    <property type="protein sequence ID" value="PSR91228.1"/>
    <property type="molecule type" value="Genomic_DNA"/>
</dbReference>
<dbReference type="InterPro" id="IPR001841">
    <property type="entry name" value="Znf_RING"/>
</dbReference>